<dbReference type="AlphaFoldDB" id="A0A392UXQ4"/>
<protein>
    <submittedName>
        <fullName evidence="1">Uncharacterized protein</fullName>
    </submittedName>
</protein>
<feature type="non-terminal residue" evidence="1">
    <location>
        <position position="24"/>
    </location>
</feature>
<dbReference type="Proteomes" id="UP000265520">
    <property type="component" value="Unassembled WGS sequence"/>
</dbReference>
<sequence>MHRCMIAMHRFKSLQDPAAPILYR</sequence>
<name>A0A392UXQ4_9FABA</name>
<organism evidence="1 2">
    <name type="scientific">Trifolium medium</name>
    <dbReference type="NCBI Taxonomy" id="97028"/>
    <lineage>
        <taxon>Eukaryota</taxon>
        <taxon>Viridiplantae</taxon>
        <taxon>Streptophyta</taxon>
        <taxon>Embryophyta</taxon>
        <taxon>Tracheophyta</taxon>
        <taxon>Spermatophyta</taxon>
        <taxon>Magnoliopsida</taxon>
        <taxon>eudicotyledons</taxon>
        <taxon>Gunneridae</taxon>
        <taxon>Pentapetalae</taxon>
        <taxon>rosids</taxon>
        <taxon>fabids</taxon>
        <taxon>Fabales</taxon>
        <taxon>Fabaceae</taxon>
        <taxon>Papilionoideae</taxon>
        <taxon>50 kb inversion clade</taxon>
        <taxon>NPAAA clade</taxon>
        <taxon>Hologalegina</taxon>
        <taxon>IRL clade</taxon>
        <taxon>Trifolieae</taxon>
        <taxon>Trifolium</taxon>
    </lineage>
</organism>
<reference evidence="1 2" key="1">
    <citation type="journal article" date="2018" name="Front. Plant Sci.">
        <title>Red Clover (Trifolium pratense) and Zigzag Clover (T. medium) - A Picture of Genomic Similarities and Differences.</title>
        <authorList>
            <person name="Dluhosova J."/>
            <person name="Istvanek J."/>
            <person name="Nedelnik J."/>
            <person name="Repkova J."/>
        </authorList>
    </citation>
    <scope>NUCLEOTIDE SEQUENCE [LARGE SCALE GENOMIC DNA]</scope>
    <source>
        <strain evidence="2">cv. 10/8</strain>
        <tissue evidence="1">Leaf</tissue>
    </source>
</reference>
<keyword evidence="2" id="KW-1185">Reference proteome</keyword>
<accession>A0A392UXQ4</accession>
<comment type="caution">
    <text evidence="1">The sequence shown here is derived from an EMBL/GenBank/DDBJ whole genome shotgun (WGS) entry which is preliminary data.</text>
</comment>
<dbReference type="EMBL" id="LXQA011003155">
    <property type="protein sequence ID" value="MCI80778.1"/>
    <property type="molecule type" value="Genomic_DNA"/>
</dbReference>
<evidence type="ECO:0000313" key="2">
    <source>
        <dbReference type="Proteomes" id="UP000265520"/>
    </source>
</evidence>
<evidence type="ECO:0000313" key="1">
    <source>
        <dbReference type="EMBL" id="MCI80778.1"/>
    </source>
</evidence>
<proteinExistence type="predicted"/>